<proteinExistence type="inferred from homology"/>
<feature type="transmembrane region" description="Helical" evidence="9">
    <location>
        <begin position="1090"/>
        <end position="1111"/>
    </location>
</feature>
<accession>A0A9W9JZJ3</accession>
<feature type="transmembrane region" description="Helical" evidence="9">
    <location>
        <begin position="442"/>
        <end position="461"/>
    </location>
</feature>
<dbReference type="InterPro" id="IPR010929">
    <property type="entry name" value="PDR_CDR_ABC"/>
</dbReference>
<comment type="similarity">
    <text evidence="2">Belongs to the ABC transporter superfamily. ABCG family. PDR (TC 3.A.1.205) subfamily.</text>
</comment>
<feature type="transmembrane region" description="Helical" evidence="9">
    <location>
        <begin position="482"/>
        <end position="513"/>
    </location>
</feature>
<name>A0A9W9JZJ3_9EURO</name>
<evidence type="ECO:0000256" key="6">
    <source>
        <dbReference type="ARBA" id="ARBA00022840"/>
    </source>
</evidence>
<dbReference type="CDD" id="cd03232">
    <property type="entry name" value="ABCG_PDR_domain2"/>
    <property type="match status" value="1"/>
</dbReference>
<keyword evidence="7 9" id="KW-1133">Transmembrane helix</keyword>
<evidence type="ECO:0000256" key="3">
    <source>
        <dbReference type="ARBA" id="ARBA00022448"/>
    </source>
</evidence>
<dbReference type="OrthoDB" id="245989at2759"/>
<dbReference type="Gene3D" id="3.40.50.300">
    <property type="entry name" value="P-loop containing nucleotide triphosphate hydrolases"/>
    <property type="match status" value="2"/>
</dbReference>
<feature type="transmembrane region" description="Helical" evidence="9">
    <location>
        <begin position="1066"/>
        <end position="1084"/>
    </location>
</feature>
<dbReference type="InterPro" id="IPR013525">
    <property type="entry name" value="ABC2_TM"/>
</dbReference>
<evidence type="ECO:0000259" key="10">
    <source>
        <dbReference type="PROSITE" id="PS50893"/>
    </source>
</evidence>
<keyword evidence="3" id="KW-0813">Transport</keyword>
<evidence type="ECO:0000256" key="5">
    <source>
        <dbReference type="ARBA" id="ARBA00022741"/>
    </source>
</evidence>
<keyword evidence="4 9" id="KW-0812">Transmembrane</keyword>
<dbReference type="GO" id="GO:0140359">
    <property type="term" value="F:ABC-type transporter activity"/>
    <property type="evidence" value="ECO:0007669"/>
    <property type="project" value="InterPro"/>
</dbReference>
<dbReference type="InterPro" id="IPR003439">
    <property type="entry name" value="ABC_transporter-like_ATP-bd"/>
</dbReference>
<dbReference type="SMART" id="SM00382">
    <property type="entry name" value="AAA"/>
    <property type="match status" value="2"/>
</dbReference>
<dbReference type="PANTHER" id="PTHR19241">
    <property type="entry name" value="ATP-BINDING CASSETTE TRANSPORTER"/>
    <property type="match status" value="1"/>
</dbReference>
<feature type="transmembrane region" description="Helical" evidence="9">
    <location>
        <begin position="558"/>
        <end position="575"/>
    </location>
</feature>
<dbReference type="Proteomes" id="UP001149165">
    <property type="component" value="Unassembled WGS sequence"/>
</dbReference>
<keyword evidence="8 9" id="KW-0472">Membrane</keyword>
<dbReference type="GO" id="GO:0016020">
    <property type="term" value="C:membrane"/>
    <property type="evidence" value="ECO:0007669"/>
    <property type="project" value="UniProtKB-SubCell"/>
</dbReference>
<feature type="transmembrane region" description="Helical" evidence="9">
    <location>
        <begin position="660"/>
        <end position="682"/>
    </location>
</feature>
<dbReference type="GO" id="GO:0016887">
    <property type="term" value="F:ATP hydrolysis activity"/>
    <property type="evidence" value="ECO:0007669"/>
    <property type="project" value="InterPro"/>
</dbReference>
<evidence type="ECO:0000256" key="2">
    <source>
        <dbReference type="ARBA" id="ARBA00006012"/>
    </source>
</evidence>
<reference evidence="11" key="1">
    <citation type="submission" date="2022-11" db="EMBL/GenBank/DDBJ databases">
        <authorList>
            <person name="Petersen C."/>
        </authorList>
    </citation>
    <scope>NUCLEOTIDE SEQUENCE</scope>
    <source>
        <strain evidence="11">IBT 30069</strain>
    </source>
</reference>
<sequence>MATLSSGTSTPVDVENRTEGIRKRLTVTFRDLNVRVTAPDAALGNTLWSEVDPRQLAGLFRRNQRPKRTILKDVSGQVWPGEMLLVLGRPGSGCTSLLRVLSNDRGSFDEISGDTLYGSMDHKAAQQFRQQIMFNNEDDLHFPTLTVNRTMKFALRNKVPKDRPEELSNRSDFVQENRDQILDSLGIGHTKKTLVGNEFIRGVSGGERKRVSLAEVLAGQSPVQMWDNPTRGLDSKAAVEFARMLRRQADENDKTIIATTYQAGNGIYDEFDKILVLAEGRVTYYGPRALARGYFEDLGFDCPKGANIADYLTSVTVLTERLVRPGWEQRVPNTPEEFESRYQNSSICRDQQNSIESPEKLVYETEDLKVAVSGEKRKHHLPRKDSVYTAGIWNQVHSCVLRQFQIIWGDKFSLIVRVCSAILQALVCGSLFYNLAEDSSSIFMRPGVLFFPVLYFLLESMSETTGSFMGRPILSRQKRFGFYRPTAFCIANAITDIPIVIVQVTCFSLILYFMAALQMDAGRFFTYWIIIIAQNLCFIQLFRTVGAVCQKFGNASKISGLLSTVFFVYGGYLIPFHKMHVWFRWIFYLNPGAYAFEALMANEFVGREFNCIEPDYIPYGEGYSNSVSPNRGCSVPGSTNGVISGEAYIREQYSYSFHHIWRSFGILIGFWIFFICATSLGFELRNSQSGSSVLLYKRGSEKKPQAIEEKSAAKQPANELALSSAAKQSTFTWNNLDYHVPFHGEKKQLLNKVFGFVKPGSLVALMGASGAGKTTLLDVLAQRKDSGEIYGSILIDGRPQGISFQRTTGYCEQLDVHEKTATVKEALVFSALLRQPSTVSHDEKIAYVDHIINLLELDEISDALIGEPGAGLSIEQRKRVTLGVELVAKPTLLFLDEPTSGLDGQSAYNIVRFLRKLVDGGQAVLCTIHQPSAVLFDAFDGLLLLAKGGRMTYFGETGKDSNKILDYFSRNGAPCPPDANPAEHIIEVVQSSGAQKTDWVEIWDQSDERKRALEELEALNAAGLSDPNYVEDTANYATSHWYQFKLVAKRLTIQIWRSPDYMWNKIVLHIFAALFSGFTFWKIGEGSFSLQLRLFAIFNFIFVAPGCINQMQPFFLQNRDIFETREKKSKTYHWLAFIGAQAITEIPYLIVCATLYFVCFYFTVGFPLASSVSGQFYLQMIFYELLYTSIGQAIAAYAPNEYFAAVMNPVLIGAGLVSFCGVVVPYSQMQPFWRYWIYYLDPFTYLVGGLLGEVLWDVKVKCEPSEYVTFSAPSGQTCGEYMADFLSSQAGYLLDSSSTEKCSFCQYSTGADYAKTFNIQEKYYAWRDTGITALFCISSYGLVFLMMKLRSKKTKSARSE</sequence>
<dbReference type="PROSITE" id="PS50893">
    <property type="entry name" value="ABC_TRANSPORTER_2"/>
    <property type="match status" value="2"/>
</dbReference>
<evidence type="ECO:0000256" key="1">
    <source>
        <dbReference type="ARBA" id="ARBA00004141"/>
    </source>
</evidence>
<dbReference type="Pfam" id="PF00005">
    <property type="entry name" value="ABC_tran"/>
    <property type="match status" value="2"/>
</dbReference>
<comment type="subcellular location">
    <subcellularLocation>
        <location evidence="1">Membrane</location>
        <topology evidence="1">Multi-pass membrane protein</topology>
    </subcellularLocation>
</comment>
<feature type="transmembrane region" description="Helical" evidence="9">
    <location>
        <begin position="525"/>
        <end position="546"/>
    </location>
</feature>
<evidence type="ECO:0000313" key="11">
    <source>
        <dbReference type="EMBL" id="KAJ5087136.1"/>
    </source>
</evidence>
<dbReference type="InterPro" id="IPR043926">
    <property type="entry name" value="ABCG_dom"/>
</dbReference>
<evidence type="ECO:0000256" key="8">
    <source>
        <dbReference type="ARBA" id="ARBA00023136"/>
    </source>
</evidence>
<dbReference type="GO" id="GO:0005524">
    <property type="term" value="F:ATP binding"/>
    <property type="evidence" value="ECO:0007669"/>
    <property type="project" value="UniProtKB-KW"/>
</dbReference>
<keyword evidence="5" id="KW-0547">Nucleotide-binding</keyword>
<feature type="domain" description="ABC transporter" evidence="10">
    <location>
        <begin position="54"/>
        <end position="304"/>
    </location>
</feature>
<keyword evidence="12" id="KW-1185">Reference proteome</keyword>
<dbReference type="InterPro" id="IPR034001">
    <property type="entry name" value="ABCG_PDR_1"/>
</dbReference>
<reference evidence="11" key="2">
    <citation type="journal article" date="2023" name="IMA Fungus">
        <title>Comparative genomic study of the Penicillium genus elucidates a diverse pangenome and 15 lateral gene transfer events.</title>
        <authorList>
            <person name="Petersen C."/>
            <person name="Sorensen T."/>
            <person name="Nielsen M.R."/>
            <person name="Sondergaard T.E."/>
            <person name="Sorensen J.L."/>
            <person name="Fitzpatrick D.A."/>
            <person name="Frisvad J.C."/>
            <person name="Nielsen K.L."/>
        </authorList>
    </citation>
    <scope>NUCLEOTIDE SEQUENCE</scope>
    <source>
        <strain evidence="11">IBT 30069</strain>
    </source>
</reference>
<evidence type="ECO:0000256" key="4">
    <source>
        <dbReference type="ARBA" id="ARBA00022692"/>
    </source>
</evidence>
<dbReference type="EMBL" id="JAPQKH010000007">
    <property type="protein sequence ID" value="KAJ5087136.1"/>
    <property type="molecule type" value="Genomic_DNA"/>
</dbReference>
<dbReference type="InterPro" id="IPR003593">
    <property type="entry name" value="AAA+_ATPase"/>
</dbReference>
<evidence type="ECO:0000256" key="7">
    <source>
        <dbReference type="ARBA" id="ARBA00022989"/>
    </source>
</evidence>
<feature type="transmembrane region" description="Helical" evidence="9">
    <location>
        <begin position="414"/>
        <end position="436"/>
    </location>
</feature>
<comment type="caution">
    <text evidence="11">The sequence shown here is derived from an EMBL/GenBank/DDBJ whole genome shotgun (WGS) entry which is preliminary data.</text>
</comment>
<evidence type="ECO:0000256" key="9">
    <source>
        <dbReference type="SAM" id="Phobius"/>
    </source>
</evidence>
<keyword evidence="6" id="KW-0067">ATP-binding</keyword>
<dbReference type="SUPFAM" id="SSF52540">
    <property type="entry name" value="P-loop containing nucleoside triphosphate hydrolases"/>
    <property type="match status" value="2"/>
</dbReference>
<dbReference type="FunFam" id="3.40.50.300:FF:000054">
    <property type="entry name" value="ABC multidrug transporter atrF"/>
    <property type="match status" value="1"/>
</dbReference>
<gene>
    <name evidence="11" type="ORF">N7456_010752</name>
</gene>
<dbReference type="InterPro" id="IPR027417">
    <property type="entry name" value="P-loop_NTPase"/>
</dbReference>
<feature type="transmembrane region" description="Helical" evidence="9">
    <location>
        <begin position="1331"/>
        <end position="1349"/>
    </location>
</feature>
<organism evidence="11 12">
    <name type="scientific">Penicillium angulare</name>
    <dbReference type="NCBI Taxonomy" id="116970"/>
    <lineage>
        <taxon>Eukaryota</taxon>
        <taxon>Fungi</taxon>
        <taxon>Dikarya</taxon>
        <taxon>Ascomycota</taxon>
        <taxon>Pezizomycotina</taxon>
        <taxon>Eurotiomycetes</taxon>
        <taxon>Eurotiomycetidae</taxon>
        <taxon>Eurotiales</taxon>
        <taxon>Aspergillaceae</taxon>
        <taxon>Penicillium</taxon>
    </lineage>
</organism>
<dbReference type="Pfam" id="PF19055">
    <property type="entry name" value="ABC2_membrane_7"/>
    <property type="match status" value="1"/>
</dbReference>
<dbReference type="PROSITE" id="PS00211">
    <property type="entry name" value="ABC_TRANSPORTER_1"/>
    <property type="match status" value="1"/>
</dbReference>
<feature type="transmembrane region" description="Helical" evidence="9">
    <location>
        <begin position="1205"/>
        <end position="1226"/>
    </location>
</feature>
<feature type="transmembrane region" description="Helical" evidence="9">
    <location>
        <begin position="1132"/>
        <end position="1164"/>
    </location>
</feature>
<evidence type="ECO:0000313" key="12">
    <source>
        <dbReference type="Proteomes" id="UP001149165"/>
    </source>
</evidence>
<feature type="domain" description="ABC transporter" evidence="10">
    <location>
        <begin position="731"/>
        <end position="973"/>
    </location>
</feature>
<protein>
    <recommendedName>
        <fullName evidence="10">ABC transporter domain-containing protein</fullName>
    </recommendedName>
</protein>
<dbReference type="Pfam" id="PF06422">
    <property type="entry name" value="PDR_CDR"/>
    <property type="match status" value="1"/>
</dbReference>
<dbReference type="InterPro" id="IPR034003">
    <property type="entry name" value="ABCG_PDR_2"/>
</dbReference>
<dbReference type="Pfam" id="PF01061">
    <property type="entry name" value="ABC2_membrane"/>
    <property type="match status" value="2"/>
</dbReference>
<dbReference type="CDD" id="cd03233">
    <property type="entry name" value="ABCG_PDR_domain1"/>
    <property type="match status" value="1"/>
</dbReference>
<dbReference type="InterPro" id="IPR017871">
    <property type="entry name" value="ABC_transporter-like_CS"/>
</dbReference>